<feature type="transmembrane region" description="Helical" evidence="15">
    <location>
        <begin position="290"/>
        <end position="312"/>
    </location>
</feature>
<dbReference type="InterPro" id="IPR050364">
    <property type="entry name" value="Cytochrome_P450_fung"/>
</dbReference>
<evidence type="ECO:0000256" key="7">
    <source>
        <dbReference type="ARBA" id="ARBA00022723"/>
    </source>
</evidence>
<dbReference type="SUPFAM" id="SSF48264">
    <property type="entry name" value="Cytochrome P450"/>
    <property type="match status" value="1"/>
</dbReference>
<keyword evidence="7 13" id="KW-0479">Metal-binding</keyword>
<dbReference type="PANTHER" id="PTHR46300">
    <property type="entry name" value="P450, PUTATIVE (EUROFUNG)-RELATED-RELATED"/>
    <property type="match status" value="1"/>
</dbReference>
<comment type="pathway">
    <text evidence="3">Secondary metabolite biosynthesis.</text>
</comment>
<dbReference type="PRINTS" id="PR00385">
    <property type="entry name" value="P450"/>
</dbReference>
<dbReference type="GO" id="GO:0005506">
    <property type="term" value="F:iron ion binding"/>
    <property type="evidence" value="ECO:0007669"/>
    <property type="project" value="InterPro"/>
</dbReference>
<keyword evidence="11 14" id="KW-0503">Monooxygenase</keyword>
<dbReference type="PANTHER" id="PTHR46300:SF7">
    <property type="entry name" value="P450, PUTATIVE (EUROFUNG)-RELATED"/>
    <property type="match status" value="1"/>
</dbReference>
<evidence type="ECO:0000256" key="16">
    <source>
        <dbReference type="SAM" id="SignalP"/>
    </source>
</evidence>
<proteinExistence type="inferred from homology"/>
<evidence type="ECO:0000313" key="18">
    <source>
        <dbReference type="Proteomes" id="UP000076727"/>
    </source>
</evidence>
<organism evidence="17 18">
    <name type="scientific">Daedalea quercina L-15889</name>
    <dbReference type="NCBI Taxonomy" id="1314783"/>
    <lineage>
        <taxon>Eukaryota</taxon>
        <taxon>Fungi</taxon>
        <taxon>Dikarya</taxon>
        <taxon>Basidiomycota</taxon>
        <taxon>Agaricomycotina</taxon>
        <taxon>Agaricomycetes</taxon>
        <taxon>Polyporales</taxon>
        <taxon>Fomitopsis</taxon>
    </lineage>
</organism>
<comment type="cofactor">
    <cofactor evidence="1 13">
        <name>heme</name>
        <dbReference type="ChEBI" id="CHEBI:30413"/>
    </cofactor>
</comment>
<dbReference type="STRING" id="1314783.A0A165NDJ4"/>
<accession>A0A165NDJ4</accession>
<evidence type="ECO:0000256" key="12">
    <source>
        <dbReference type="ARBA" id="ARBA00023136"/>
    </source>
</evidence>
<evidence type="ECO:0000256" key="3">
    <source>
        <dbReference type="ARBA" id="ARBA00005179"/>
    </source>
</evidence>
<name>A0A165NDJ4_9APHY</name>
<protein>
    <submittedName>
        <fullName evidence="17">Cytochrome P450</fullName>
    </submittedName>
</protein>
<dbReference type="InterPro" id="IPR002401">
    <property type="entry name" value="Cyt_P450_E_grp-I"/>
</dbReference>
<comment type="subcellular location">
    <subcellularLocation>
        <location evidence="2">Membrane</location>
        <topology evidence="2">Single-pass membrane protein</topology>
    </subcellularLocation>
</comment>
<keyword evidence="8 15" id="KW-1133">Transmembrane helix</keyword>
<dbReference type="GO" id="GO:0016020">
    <property type="term" value="C:membrane"/>
    <property type="evidence" value="ECO:0007669"/>
    <property type="project" value="UniProtKB-SubCell"/>
</dbReference>
<dbReference type="OrthoDB" id="2789670at2759"/>
<dbReference type="PRINTS" id="PR00463">
    <property type="entry name" value="EP450I"/>
</dbReference>
<feature type="binding site" description="axial binding residue" evidence="13">
    <location>
        <position position="433"/>
    </location>
    <ligand>
        <name>heme</name>
        <dbReference type="ChEBI" id="CHEBI:30413"/>
    </ligand>
    <ligandPart>
        <name>Fe</name>
        <dbReference type="ChEBI" id="CHEBI:18248"/>
    </ligandPart>
</feature>
<dbReference type="InterPro" id="IPR001128">
    <property type="entry name" value="Cyt_P450"/>
</dbReference>
<feature type="chain" id="PRO_5013243960" evidence="16">
    <location>
        <begin position="16"/>
        <end position="491"/>
    </location>
</feature>
<keyword evidence="12 15" id="KW-0472">Membrane</keyword>
<evidence type="ECO:0000256" key="13">
    <source>
        <dbReference type="PIRSR" id="PIRSR602401-1"/>
    </source>
</evidence>
<dbReference type="InterPro" id="IPR036396">
    <property type="entry name" value="Cyt_P450_sf"/>
</dbReference>
<evidence type="ECO:0000256" key="8">
    <source>
        <dbReference type="ARBA" id="ARBA00022989"/>
    </source>
</evidence>
<dbReference type="CDD" id="cd11065">
    <property type="entry name" value="CYP64-like"/>
    <property type="match status" value="1"/>
</dbReference>
<dbReference type="Proteomes" id="UP000076727">
    <property type="component" value="Unassembled WGS sequence"/>
</dbReference>
<sequence>MLDLIIVSIITLLACRYIRNSKRLPIPPGPGGLPLLGNALQIPKECSWLTFTEWAKTFGPIMYLSIIGSPVIVLSSREAVIDLLEKKSLIYSDRPVAPMAGELAGMQKYTSMLSYGHRHRKGRKMMLGMLTGIGKAQGVHTAQEAMAATFISRLRCSPSEYRAHIHWLVAASALELTYGIRSDSSDDPYQLAIVKAMEALSETMAPGAYLVDAIPSLKYVPEWLPGASFKKRAREVADNLSSIENRLFRVTREQVDRGEARQSFVANFLTENGDATPEDDELCREVAIQIYAGILMLLQTASVLLSFFLIMAQYPHVQRNAQIEVDAVVGDRSPQYSDRKFMPYLEALLKEVYRWNPVSPLAMPHQVRHEDVYAGYRIPAGSTILANTWALTHDPELYPDPDEVIPERYLDGTDKSLNPDPRDFVFGYGRRVCPGKTLADDTVFIVAASVLAAFTISDATSLKGEKIKYRGGIISHPDDFTCTITPRRPVG</sequence>
<feature type="signal peptide" evidence="16">
    <location>
        <begin position="1"/>
        <end position="15"/>
    </location>
</feature>
<evidence type="ECO:0000256" key="9">
    <source>
        <dbReference type="ARBA" id="ARBA00023002"/>
    </source>
</evidence>
<evidence type="ECO:0000256" key="11">
    <source>
        <dbReference type="ARBA" id="ARBA00023033"/>
    </source>
</evidence>
<keyword evidence="16" id="KW-0732">Signal</keyword>
<evidence type="ECO:0000313" key="17">
    <source>
        <dbReference type="EMBL" id="KZT66840.1"/>
    </source>
</evidence>
<evidence type="ECO:0000256" key="14">
    <source>
        <dbReference type="RuleBase" id="RU000461"/>
    </source>
</evidence>
<evidence type="ECO:0000256" key="1">
    <source>
        <dbReference type="ARBA" id="ARBA00001971"/>
    </source>
</evidence>
<evidence type="ECO:0000256" key="4">
    <source>
        <dbReference type="ARBA" id="ARBA00010617"/>
    </source>
</evidence>
<dbReference type="GO" id="GO:0020037">
    <property type="term" value="F:heme binding"/>
    <property type="evidence" value="ECO:0007669"/>
    <property type="project" value="InterPro"/>
</dbReference>
<gene>
    <name evidence="17" type="ORF">DAEQUDRAFT_714374</name>
</gene>
<reference evidence="17 18" key="1">
    <citation type="journal article" date="2016" name="Mol. Biol. Evol.">
        <title>Comparative Genomics of Early-Diverging Mushroom-Forming Fungi Provides Insights into the Origins of Lignocellulose Decay Capabilities.</title>
        <authorList>
            <person name="Nagy L.G."/>
            <person name="Riley R."/>
            <person name="Tritt A."/>
            <person name="Adam C."/>
            <person name="Daum C."/>
            <person name="Floudas D."/>
            <person name="Sun H."/>
            <person name="Yadav J.S."/>
            <person name="Pangilinan J."/>
            <person name="Larsson K.H."/>
            <person name="Matsuura K."/>
            <person name="Barry K."/>
            <person name="Labutti K."/>
            <person name="Kuo R."/>
            <person name="Ohm R.A."/>
            <person name="Bhattacharya S.S."/>
            <person name="Shirouzu T."/>
            <person name="Yoshinaga Y."/>
            <person name="Martin F.M."/>
            <person name="Grigoriev I.V."/>
            <person name="Hibbett D.S."/>
        </authorList>
    </citation>
    <scope>NUCLEOTIDE SEQUENCE [LARGE SCALE GENOMIC DNA]</scope>
    <source>
        <strain evidence="17 18">L-15889</strain>
    </source>
</reference>
<keyword evidence="5 13" id="KW-0349">Heme</keyword>
<evidence type="ECO:0000256" key="6">
    <source>
        <dbReference type="ARBA" id="ARBA00022692"/>
    </source>
</evidence>
<evidence type="ECO:0000256" key="2">
    <source>
        <dbReference type="ARBA" id="ARBA00004167"/>
    </source>
</evidence>
<keyword evidence="6 15" id="KW-0812">Transmembrane</keyword>
<comment type="similarity">
    <text evidence="4 14">Belongs to the cytochrome P450 family.</text>
</comment>
<evidence type="ECO:0000256" key="15">
    <source>
        <dbReference type="SAM" id="Phobius"/>
    </source>
</evidence>
<keyword evidence="9 14" id="KW-0560">Oxidoreductase</keyword>
<dbReference type="EMBL" id="KV429083">
    <property type="protein sequence ID" value="KZT66840.1"/>
    <property type="molecule type" value="Genomic_DNA"/>
</dbReference>
<dbReference type="GO" id="GO:0016705">
    <property type="term" value="F:oxidoreductase activity, acting on paired donors, with incorporation or reduction of molecular oxygen"/>
    <property type="evidence" value="ECO:0007669"/>
    <property type="project" value="InterPro"/>
</dbReference>
<keyword evidence="18" id="KW-1185">Reference proteome</keyword>
<dbReference type="Pfam" id="PF00067">
    <property type="entry name" value="p450"/>
    <property type="match status" value="1"/>
</dbReference>
<keyword evidence="10 13" id="KW-0408">Iron</keyword>
<dbReference type="InterPro" id="IPR017972">
    <property type="entry name" value="Cyt_P450_CS"/>
</dbReference>
<evidence type="ECO:0000256" key="10">
    <source>
        <dbReference type="ARBA" id="ARBA00023004"/>
    </source>
</evidence>
<dbReference type="Gene3D" id="1.10.630.10">
    <property type="entry name" value="Cytochrome P450"/>
    <property type="match status" value="1"/>
</dbReference>
<evidence type="ECO:0000256" key="5">
    <source>
        <dbReference type="ARBA" id="ARBA00022617"/>
    </source>
</evidence>
<dbReference type="GO" id="GO:0004497">
    <property type="term" value="F:monooxygenase activity"/>
    <property type="evidence" value="ECO:0007669"/>
    <property type="project" value="UniProtKB-KW"/>
</dbReference>
<dbReference type="PROSITE" id="PS00086">
    <property type="entry name" value="CYTOCHROME_P450"/>
    <property type="match status" value="1"/>
</dbReference>
<dbReference type="AlphaFoldDB" id="A0A165NDJ4"/>